<organism evidence="2 3">
    <name type="scientific">Planomonospora sphaerica</name>
    <dbReference type="NCBI Taxonomy" id="161355"/>
    <lineage>
        <taxon>Bacteria</taxon>
        <taxon>Bacillati</taxon>
        <taxon>Actinomycetota</taxon>
        <taxon>Actinomycetes</taxon>
        <taxon>Streptosporangiales</taxon>
        <taxon>Streptosporangiaceae</taxon>
        <taxon>Planomonospora</taxon>
    </lineage>
</organism>
<keyword evidence="1" id="KW-1133">Transmembrane helix</keyword>
<accession>A0A161LJL6</accession>
<keyword evidence="1" id="KW-0812">Transmembrane</keyword>
<feature type="transmembrane region" description="Helical" evidence="1">
    <location>
        <begin position="75"/>
        <end position="95"/>
    </location>
</feature>
<reference evidence="3" key="2">
    <citation type="submission" date="2016-04" db="EMBL/GenBank/DDBJ databases">
        <title>Planomonospora sphaerica JCM9374 whole genome shotgun sequence.</title>
        <authorList>
            <person name="Suzuki T."/>
            <person name="Dohra H."/>
            <person name="Kodani S."/>
        </authorList>
    </citation>
    <scope>NUCLEOTIDE SEQUENCE [LARGE SCALE GENOMIC DNA]</scope>
    <source>
        <strain evidence="3">JCM 9374</strain>
    </source>
</reference>
<evidence type="ECO:0000313" key="2">
    <source>
        <dbReference type="EMBL" id="GAT69154.1"/>
    </source>
</evidence>
<comment type="caution">
    <text evidence="2">The sequence shown here is derived from an EMBL/GenBank/DDBJ whole genome shotgun (WGS) entry which is preliminary data.</text>
</comment>
<protein>
    <submittedName>
        <fullName evidence="2">Uncharacterized protein</fullName>
    </submittedName>
</protein>
<name>A0A161LJL6_9ACTN</name>
<reference evidence="2 3" key="1">
    <citation type="journal article" date="2016" name="Genome Announc.">
        <title>Draft Genome Sequence of Planomonospora sphaerica JCM9374, a Rare Actinomycete.</title>
        <authorList>
            <person name="Dohra H."/>
            <person name="Suzuki T."/>
            <person name="Inoue Y."/>
            <person name="Kodani S."/>
        </authorList>
    </citation>
    <scope>NUCLEOTIDE SEQUENCE [LARGE SCALE GENOMIC DNA]</scope>
    <source>
        <strain evidence="2 3">JCM 9374</strain>
    </source>
</reference>
<sequence>MSPYRWVAMSCMALLTAAVVYVHALWSGEFATLLPLDEYCTSKPLGSPYVSSTWFPIRHLCHWEDGTTTDLVPVYVNPILVTSLVAAVTCMVMAIRARRRNR</sequence>
<gene>
    <name evidence="2" type="ORF">PS9374_04825</name>
</gene>
<dbReference type="AlphaFoldDB" id="A0A161LJL6"/>
<dbReference type="STRING" id="161355.PS9374_04825"/>
<dbReference type="Proteomes" id="UP000077701">
    <property type="component" value="Unassembled WGS sequence"/>
</dbReference>
<dbReference type="EMBL" id="BDCX01000012">
    <property type="protein sequence ID" value="GAT69154.1"/>
    <property type="molecule type" value="Genomic_DNA"/>
</dbReference>
<evidence type="ECO:0000313" key="3">
    <source>
        <dbReference type="Proteomes" id="UP000077701"/>
    </source>
</evidence>
<proteinExistence type="predicted"/>
<keyword evidence="1" id="KW-0472">Membrane</keyword>
<evidence type="ECO:0000256" key="1">
    <source>
        <dbReference type="SAM" id="Phobius"/>
    </source>
</evidence>
<keyword evidence="3" id="KW-1185">Reference proteome</keyword>